<evidence type="ECO:0000313" key="1">
    <source>
        <dbReference type="EMBL" id="KCZ73263.1"/>
    </source>
</evidence>
<reference evidence="1 2" key="1">
    <citation type="journal article" date="2013" name="Nature">
        <title>Anaerobic oxidation of methane coupled to nitrate reduction in a novel archaeal lineage.</title>
        <authorList>
            <person name="Haroon M.F."/>
            <person name="Hu S."/>
            <person name="Shi Y."/>
            <person name="Imelfort M."/>
            <person name="Keller J."/>
            <person name="Hugenholtz P."/>
            <person name="Yuan Z."/>
            <person name="Tyson G.W."/>
        </authorList>
    </citation>
    <scope>NUCLEOTIDE SEQUENCE [LARGE SCALE GENOMIC DNA]</scope>
    <source>
        <strain evidence="1 2">ANME-2d</strain>
    </source>
</reference>
<comment type="caution">
    <text evidence="1">The sequence shown here is derived from an EMBL/GenBank/DDBJ whole genome shotgun (WGS) entry which is preliminary data.</text>
</comment>
<dbReference type="OrthoDB" id="134804at2157"/>
<organism evidence="1 2">
    <name type="scientific">Candidatus Methanoperedens nitratireducens</name>
    <dbReference type="NCBI Taxonomy" id="1392998"/>
    <lineage>
        <taxon>Archaea</taxon>
        <taxon>Methanobacteriati</taxon>
        <taxon>Methanobacteriota</taxon>
        <taxon>Stenosarchaea group</taxon>
        <taxon>Methanomicrobia</taxon>
        <taxon>Methanosarcinales</taxon>
        <taxon>ANME-2 cluster</taxon>
        <taxon>Candidatus Methanoperedentaceae</taxon>
        <taxon>Candidatus Methanoperedens</taxon>
    </lineage>
</organism>
<protein>
    <submittedName>
        <fullName evidence="1">Uncharacterized protein</fullName>
    </submittedName>
</protein>
<keyword evidence="2" id="KW-1185">Reference proteome</keyword>
<evidence type="ECO:0000313" key="2">
    <source>
        <dbReference type="Proteomes" id="UP000027153"/>
    </source>
</evidence>
<sequence>MKVRRTISIDKSDLDALKPFLDANGNNLSLALRQLIDEHRQRINLNKITGDQKKLIILRNQIIENRIATLVPVPLIKWLLRINLGVPPLGIFRVIMEKYTRLLGLDSLSINDYVKMVNTHGDIFGYQISQHIDVSPDSKSIRITFEAEDSDHLRGTVVNYSCLLAHHPLRLKTKRVIESPNLIIIDYEQCSNEEEAYRSVVNHFGYNQTLFDEIQNNIQFWRNAVNILKADNYEDIIISRDIFHQLLMSRDFSDQLNNLISIIYGVSVENTDYKDIIRFIEKICNTNGLIHRIEQDNNEIRIYHKFNDADIIRIVNDTIIKTLEISGQHFMLKKGDKITILSQR</sequence>
<gene>
    <name evidence="1" type="ORF">ANME2D_00328</name>
</gene>
<dbReference type="Proteomes" id="UP000027153">
    <property type="component" value="Unassembled WGS sequence"/>
</dbReference>
<dbReference type="EMBL" id="JMIY01000001">
    <property type="protein sequence ID" value="KCZ73263.1"/>
    <property type="molecule type" value="Genomic_DNA"/>
</dbReference>
<proteinExistence type="predicted"/>
<name>A0A062V9N4_9EURY</name>
<dbReference type="RefSeq" id="WP_048088549.1">
    <property type="nucleotide sequence ID" value="NZ_JMIY01000001.1"/>
</dbReference>
<dbReference type="AlphaFoldDB" id="A0A062V9N4"/>
<accession>A0A062V9N4</accession>